<feature type="domain" description="DUF7448" evidence="1">
    <location>
        <begin position="21"/>
        <end position="124"/>
    </location>
</feature>
<comment type="caution">
    <text evidence="2">The sequence shown here is derived from an EMBL/GenBank/DDBJ whole genome shotgun (WGS) entry which is preliminary data.</text>
</comment>
<gene>
    <name evidence="2" type="ORF">ATK78_1348</name>
</gene>
<dbReference type="Proteomes" id="UP000295620">
    <property type="component" value="Unassembled WGS sequence"/>
</dbReference>
<dbReference type="AlphaFoldDB" id="A0A4R6SZW5"/>
<dbReference type="Pfam" id="PF24240">
    <property type="entry name" value="DUF7448"/>
    <property type="match status" value="1"/>
</dbReference>
<protein>
    <recommendedName>
        <fullName evidence="1">DUF7448 domain-containing protein</fullName>
    </recommendedName>
</protein>
<accession>A0A4R6SZW5</accession>
<evidence type="ECO:0000259" key="1">
    <source>
        <dbReference type="Pfam" id="PF24240"/>
    </source>
</evidence>
<organism evidence="2 3">
    <name type="scientific">Pedobacter metabolipauper</name>
    <dbReference type="NCBI Taxonomy" id="425513"/>
    <lineage>
        <taxon>Bacteria</taxon>
        <taxon>Pseudomonadati</taxon>
        <taxon>Bacteroidota</taxon>
        <taxon>Sphingobacteriia</taxon>
        <taxon>Sphingobacteriales</taxon>
        <taxon>Sphingobacteriaceae</taxon>
        <taxon>Pedobacter</taxon>
    </lineage>
</organism>
<dbReference type="EMBL" id="SNYC01000003">
    <property type="protein sequence ID" value="TDQ12214.1"/>
    <property type="molecule type" value="Genomic_DNA"/>
</dbReference>
<evidence type="ECO:0000313" key="3">
    <source>
        <dbReference type="Proteomes" id="UP000295620"/>
    </source>
</evidence>
<evidence type="ECO:0000313" key="2">
    <source>
        <dbReference type="EMBL" id="TDQ12214.1"/>
    </source>
</evidence>
<proteinExistence type="predicted"/>
<dbReference type="InterPro" id="IPR055871">
    <property type="entry name" value="DUF7448"/>
</dbReference>
<reference evidence="2 3" key="1">
    <citation type="submission" date="2019-03" db="EMBL/GenBank/DDBJ databases">
        <title>Genomic Encyclopedia of Archaeal and Bacterial Type Strains, Phase II (KMG-II): from individual species to whole genera.</title>
        <authorList>
            <person name="Goeker M."/>
        </authorList>
    </citation>
    <scope>NUCLEOTIDE SEQUENCE [LARGE SCALE GENOMIC DNA]</scope>
    <source>
        <strain evidence="2 3">DSM 19035</strain>
    </source>
</reference>
<sequence>MGVMLNLLGGNEKTVNCLKASIGKIIKLATLDEANDRLVLEFTDETKLFISDEGQSCCEHRYMTTDDNLVDFAGAVVLNYQIKDAPSIEDEYGDCHDIEWFEVITDKGPFQMVNHNEHNGYYGGFSVCAKN</sequence>
<keyword evidence="3" id="KW-1185">Reference proteome</keyword>
<name>A0A4R6SZW5_9SPHI</name>